<keyword evidence="4" id="KW-1185">Reference proteome</keyword>
<name>A0AAV2FL84_9ROSI</name>
<dbReference type="InterPro" id="IPR012337">
    <property type="entry name" value="RNaseH-like_sf"/>
</dbReference>
<reference evidence="3 4" key="1">
    <citation type="submission" date="2024-04" db="EMBL/GenBank/DDBJ databases">
        <authorList>
            <person name="Fracassetti M."/>
        </authorList>
    </citation>
    <scope>NUCLEOTIDE SEQUENCE [LARGE SCALE GENOMIC DNA]</scope>
</reference>
<dbReference type="Proteomes" id="UP001497516">
    <property type="component" value="Chromosome 7"/>
</dbReference>
<dbReference type="Pfam" id="PF13456">
    <property type="entry name" value="RVT_3"/>
    <property type="match status" value="1"/>
</dbReference>
<organism evidence="3 4">
    <name type="scientific">Linum trigynum</name>
    <dbReference type="NCBI Taxonomy" id="586398"/>
    <lineage>
        <taxon>Eukaryota</taxon>
        <taxon>Viridiplantae</taxon>
        <taxon>Streptophyta</taxon>
        <taxon>Embryophyta</taxon>
        <taxon>Tracheophyta</taxon>
        <taxon>Spermatophyta</taxon>
        <taxon>Magnoliopsida</taxon>
        <taxon>eudicotyledons</taxon>
        <taxon>Gunneridae</taxon>
        <taxon>Pentapetalae</taxon>
        <taxon>rosids</taxon>
        <taxon>fabids</taxon>
        <taxon>Malpighiales</taxon>
        <taxon>Linaceae</taxon>
        <taxon>Linum</taxon>
    </lineage>
</organism>
<dbReference type="GO" id="GO:0003676">
    <property type="term" value="F:nucleic acid binding"/>
    <property type="evidence" value="ECO:0007669"/>
    <property type="project" value="InterPro"/>
</dbReference>
<evidence type="ECO:0000259" key="2">
    <source>
        <dbReference type="Pfam" id="PF13456"/>
    </source>
</evidence>
<proteinExistence type="predicted"/>
<feature type="compositionally biased region" description="Polar residues" evidence="1">
    <location>
        <begin position="44"/>
        <end position="59"/>
    </location>
</feature>
<feature type="domain" description="RNase H type-1" evidence="2">
    <location>
        <begin position="80"/>
        <end position="153"/>
    </location>
</feature>
<dbReference type="SUPFAM" id="SSF53098">
    <property type="entry name" value="Ribonuclease H-like"/>
    <property type="match status" value="1"/>
</dbReference>
<protein>
    <recommendedName>
        <fullName evidence="2">RNase H type-1 domain-containing protein</fullName>
    </recommendedName>
</protein>
<feature type="region of interest" description="Disordered" evidence="1">
    <location>
        <begin position="42"/>
        <end position="72"/>
    </location>
</feature>
<accession>A0AAV2FL84</accession>
<dbReference type="GO" id="GO:0004523">
    <property type="term" value="F:RNA-DNA hybrid ribonuclease activity"/>
    <property type="evidence" value="ECO:0007669"/>
    <property type="project" value="InterPro"/>
</dbReference>
<gene>
    <name evidence="3" type="ORF">LTRI10_LOCUS39310</name>
</gene>
<dbReference type="InterPro" id="IPR002156">
    <property type="entry name" value="RNaseH_domain"/>
</dbReference>
<evidence type="ECO:0000256" key="1">
    <source>
        <dbReference type="SAM" id="MobiDB-lite"/>
    </source>
</evidence>
<sequence>MAFFLWNIWISRNGFVFEDKVISPTATATMVERDLTKWEESRNHTNNSANGHFTSLQTQPRGSRSDPSPPPGPFQKIVHCDGSFVSESQLAAYGIAIANSHGQVFDGKAETFYCSVPIQAEALSLLNAVRMAALDPVRTSIRSDCQILTLALKQHPSLWPCKMSGDDGTDYSNPPCCFVD</sequence>
<evidence type="ECO:0000313" key="4">
    <source>
        <dbReference type="Proteomes" id="UP001497516"/>
    </source>
</evidence>
<dbReference type="AlphaFoldDB" id="A0AAV2FL84"/>
<evidence type="ECO:0000313" key="3">
    <source>
        <dbReference type="EMBL" id="CAL1399116.1"/>
    </source>
</evidence>
<dbReference type="EMBL" id="OZ034820">
    <property type="protein sequence ID" value="CAL1399116.1"/>
    <property type="molecule type" value="Genomic_DNA"/>
</dbReference>